<evidence type="ECO:0000256" key="2">
    <source>
        <dbReference type="ARBA" id="ARBA00022448"/>
    </source>
</evidence>
<comment type="caution">
    <text evidence="11">The sequence shown here is derived from an EMBL/GenBank/DDBJ whole genome shotgun (WGS) entry which is preliminary data.</text>
</comment>
<reference evidence="11" key="1">
    <citation type="submission" date="2020-10" db="EMBL/GenBank/DDBJ databases">
        <authorList>
            <person name="Gilroy R."/>
        </authorList>
    </citation>
    <scope>NUCLEOTIDE SEQUENCE</scope>
    <source>
        <strain evidence="11">CHK33-4379</strain>
    </source>
</reference>
<dbReference type="AlphaFoldDB" id="A0A9D1GUC6"/>
<dbReference type="Pfam" id="PF00005">
    <property type="entry name" value="ABC_tran"/>
    <property type="match status" value="1"/>
</dbReference>
<keyword evidence="7 8" id="KW-0472">Membrane</keyword>
<dbReference type="InterPro" id="IPR011527">
    <property type="entry name" value="ABC1_TM_dom"/>
</dbReference>
<evidence type="ECO:0000313" key="12">
    <source>
        <dbReference type="Proteomes" id="UP000824136"/>
    </source>
</evidence>
<dbReference type="GO" id="GO:0005524">
    <property type="term" value="F:ATP binding"/>
    <property type="evidence" value="ECO:0007669"/>
    <property type="project" value="UniProtKB-KW"/>
</dbReference>
<evidence type="ECO:0000256" key="1">
    <source>
        <dbReference type="ARBA" id="ARBA00004651"/>
    </source>
</evidence>
<evidence type="ECO:0000256" key="3">
    <source>
        <dbReference type="ARBA" id="ARBA00022692"/>
    </source>
</evidence>
<feature type="transmembrane region" description="Helical" evidence="8">
    <location>
        <begin position="202"/>
        <end position="228"/>
    </location>
</feature>
<feature type="domain" description="ABC transporter" evidence="9">
    <location>
        <begin position="492"/>
        <end position="726"/>
    </location>
</feature>
<feature type="domain" description="ABC transmembrane type-1" evidence="10">
    <location>
        <begin position="162"/>
        <end position="459"/>
    </location>
</feature>
<feature type="transmembrane region" description="Helical" evidence="8">
    <location>
        <begin position="160"/>
        <end position="182"/>
    </location>
</feature>
<dbReference type="EMBL" id="DVLL01000021">
    <property type="protein sequence ID" value="HIT59252.1"/>
    <property type="molecule type" value="Genomic_DNA"/>
</dbReference>
<evidence type="ECO:0000256" key="5">
    <source>
        <dbReference type="ARBA" id="ARBA00022840"/>
    </source>
</evidence>
<evidence type="ECO:0000256" key="8">
    <source>
        <dbReference type="SAM" id="Phobius"/>
    </source>
</evidence>
<dbReference type="PANTHER" id="PTHR43394:SF1">
    <property type="entry name" value="ATP-BINDING CASSETTE SUB-FAMILY B MEMBER 10, MITOCHONDRIAL"/>
    <property type="match status" value="1"/>
</dbReference>
<evidence type="ECO:0000256" key="7">
    <source>
        <dbReference type="ARBA" id="ARBA00023136"/>
    </source>
</evidence>
<dbReference type="Proteomes" id="UP000824136">
    <property type="component" value="Unassembled WGS sequence"/>
</dbReference>
<name>A0A9D1GUC6_9FIRM</name>
<dbReference type="PROSITE" id="PS50929">
    <property type="entry name" value="ABC_TM1F"/>
    <property type="match status" value="1"/>
</dbReference>
<evidence type="ECO:0000313" key="11">
    <source>
        <dbReference type="EMBL" id="HIT59252.1"/>
    </source>
</evidence>
<dbReference type="Gene3D" id="3.40.50.300">
    <property type="entry name" value="P-loop containing nucleotide triphosphate hydrolases"/>
    <property type="match status" value="1"/>
</dbReference>
<dbReference type="GO" id="GO:0016887">
    <property type="term" value="F:ATP hydrolysis activity"/>
    <property type="evidence" value="ECO:0007669"/>
    <property type="project" value="InterPro"/>
</dbReference>
<dbReference type="FunFam" id="3.40.50.300:FF:000287">
    <property type="entry name" value="Multidrug ABC transporter ATP-binding protein"/>
    <property type="match status" value="1"/>
</dbReference>
<evidence type="ECO:0000259" key="10">
    <source>
        <dbReference type="PROSITE" id="PS50929"/>
    </source>
</evidence>
<keyword evidence="3 8" id="KW-0812">Transmembrane</keyword>
<accession>A0A9D1GUC6</accession>
<feature type="transmembrane region" description="Helical" evidence="8">
    <location>
        <begin position="313"/>
        <end position="330"/>
    </location>
</feature>
<dbReference type="PROSITE" id="PS00211">
    <property type="entry name" value="ABC_TRANSPORTER_1"/>
    <property type="match status" value="1"/>
</dbReference>
<dbReference type="InterPro" id="IPR036640">
    <property type="entry name" value="ABC1_TM_sf"/>
</dbReference>
<proteinExistence type="predicted"/>
<protein>
    <submittedName>
        <fullName evidence="11">ABC transporter ATP-binding protein</fullName>
    </submittedName>
</protein>
<dbReference type="SUPFAM" id="SSF52540">
    <property type="entry name" value="P-loop containing nucleoside triphosphate hydrolases"/>
    <property type="match status" value="1"/>
</dbReference>
<evidence type="ECO:0000259" key="9">
    <source>
        <dbReference type="PROSITE" id="PS50893"/>
    </source>
</evidence>
<dbReference type="PROSITE" id="PS50893">
    <property type="entry name" value="ABC_TRANSPORTER_2"/>
    <property type="match status" value="1"/>
</dbReference>
<gene>
    <name evidence="11" type="ORF">IAC39_06045</name>
</gene>
<keyword evidence="6 8" id="KW-1133">Transmembrane helix</keyword>
<keyword evidence="2" id="KW-0813">Transport</keyword>
<keyword evidence="5 11" id="KW-0067">ATP-binding</keyword>
<comment type="subcellular location">
    <subcellularLocation>
        <location evidence="1">Cell membrane</location>
        <topology evidence="1">Multi-pass membrane protein</topology>
    </subcellularLocation>
</comment>
<dbReference type="Pfam" id="PF00664">
    <property type="entry name" value="ABC_membrane"/>
    <property type="match status" value="1"/>
</dbReference>
<evidence type="ECO:0000256" key="6">
    <source>
        <dbReference type="ARBA" id="ARBA00022989"/>
    </source>
</evidence>
<organism evidence="11 12">
    <name type="scientific">Candidatus Faeciplasma pullistercoris</name>
    <dbReference type="NCBI Taxonomy" id="2840800"/>
    <lineage>
        <taxon>Bacteria</taxon>
        <taxon>Bacillati</taxon>
        <taxon>Bacillota</taxon>
        <taxon>Clostridia</taxon>
        <taxon>Eubacteriales</taxon>
        <taxon>Oscillospiraceae</taxon>
        <taxon>Oscillospiraceae incertae sedis</taxon>
        <taxon>Candidatus Faeciplasma</taxon>
    </lineage>
</organism>
<dbReference type="InterPro" id="IPR017871">
    <property type="entry name" value="ABC_transporter-like_CS"/>
</dbReference>
<feature type="transmembrane region" description="Helical" evidence="8">
    <location>
        <begin position="390"/>
        <end position="413"/>
    </location>
</feature>
<sequence>MNLLLSAPEGEKLDSFLFALPFNLYGRAKKVRGNLCVTKDKKILVYVDNKLTDTYSFEDYDEYACEQLVGCSMMVGRRNDVTQKCICAFTQDNFIAYAELCKILNHYLTTGMLVEKSEIDEPKCPKCHLPLDGYTECPYCASKLKTFSKLIKRIGPYKKAFAVAILCTIFGELLGVVSPYINRLLIDGYVMPADGGTADVSAINWSGFGLLCLALLGTVVASVVFNYFNMRSSYYVALNLGQDLRQDVFNKTLDLSMTSISKKTAGELISRVSNDANKLQSFITDNGKQAIVRIFSLIIVMVIVFAMNWRLAILAIIPIPFVMLMVKRLYNVIHMHFSRSWRCLNSYSKLLHDALNGIRVVKSCGTERMEISKYSAVSAKWAKAASKAEVVWNLIWPVTDFLLTFGNYFVLFFGARMVLGLVPGWGSMTVGELTQFTSYVTMLYTPMRWLMQLPRTFADASISASKVFEILEEQTDVRDAKDSVDLDIDGNISFNHVYFGYKVYNPVLKDITCNIEKGKMIGIVGHSGVGKSTMINLILRLYDVTQGEIKIDGVDIRKISQQSLRSQVGVVLQETYLFEGSVLDNISYAKPDASFDEIVEAAKIAHAHEFITKLPDGYNTRVGNKGYTLSGGERQRIAIARAVLHNPKIIILDEATASLDTETEKQIQEGLNELCKGKTTIAIAHRLSTLSNADQLIVLDKGRLAEMGTHDELMRHKGVYYNLVMAQRQTTKMKKVEKAALA</sequence>
<dbReference type="InterPro" id="IPR003593">
    <property type="entry name" value="AAA+_ATPase"/>
</dbReference>
<dbReference type="InterPro" id="IPR003439">
    <property type="entry name" value="ABC_transporter-like_ATP-bd"/>
</dbReference>
<dbReference type="GO" id="GO:0015421">
    <property type="term" value="F:ABC-type oligopeptide transporter activity"/>
    <property type="evidence" value="ECO:0007669"/>
    <property type="project" value="TreeGrafter"/>
</dbReference>
<feature type="transmembrane region" description="Helical" evidence="8">
    <location>
        <begin position="290"/>
        <end position="307"/>
    </location>
</feature>
<keyword evidence="4" id="KW-0547">Nucleotide-binding</keyword>
<dbReference type="SMART" id="SM00382">
    <property type="entry name" value="AAA"/>
    <property type="match status" value="1"/>
</dbReference>
<dbReference type="PANTHER" id="PTHR43394">
    <property type="entry name" value="ATP-DEPENDENT PERMEASE MDL1, MITOCHONDRIAL"/>
    <property type="match status" value="1"/>
</dbReference>
<dbReference type="GO" id="GO:0005886">
    <property type="term" value="C:plasma membrane"/>
    <property type="evidence" value="ECO:0007669"/>
    <property type="project" value="UniProtKB-SubCell"/>
</dbReference>
<dbReference type="Gene3D" id="1.20.1560.10">
    <property type="entry name" value="ABC transporter type 1, transmembrane domain"/>
    <property type="match status" value="1"/>
</dbReference>
<evidence type="ECO:0000256" key="4">
    <source>
        <dbReference type="ARBA" id="ARBA00022741"/>
    </source>
</evidence>
<dbReference type="InterPro" id="IPR027417">
    <property type="entry name" value="P-loop_NTPase"/>
</dbReference>
<dbReference type="SUPFAM" id="SSF90123">
    <property type="entry name" value="ABC transporter transmembrane region"/>
    <property type="match status" value="1"/>
</dbReference>
<reference evidence="11" key="2">
    <citation type="journal article" date="2021" name="PeerJ">
        <title>Extensive microbial diversity within the chicken gut microbiome revealed by metagenomics and culture.</title>
        <authorList>
            <person name="Gilroy R."/>
            <person name="Ravi A."/>
            <person name="Getino M."/>
            <person name="Pursley I."/>
            <person name="Horton D.L."/>
            <person name="Alikhan N.F."/>
            <person name="Baker D."/>
            <person name="Gharbi K."/>
            <person name="Hall N."/>
            <person name="Watson M."/>
            <person name="Adriaenssens E.M."/>
            <person name="Foster-Nyarko E."/>
            <person name="Jarju S."/>
            <person name="Secka A."/>
            <person name="Antonio M."/>
            <person name="Oren A."/>
            <person name="Chaudhuri R.R."/>
            <person name="La Ragione R."/>
            <person name="Hildebrand F."/>
            <person name="Pallen M.J."/>
        </authorList>
    </citation>
    <scope>NUCLEOTIDE SEQUENCE</scope>
    <source>
        <strain evidence="11">CHK33-4379</strain>
    </source>
</reference>
<dbReference type="InterPro" id="IPR039421">
    <property type="entry name" value="Type_1_exporter"/>
</dbReference>